<sequence length="227" mass="23568">MAGAGVIDEYLAGLDRRLRGPAPVKRDLLAEAQDSLVDAAEAHAAGGLDVEQAQRRAVAEFGPVHRVARDYQGLLALAHGVRTLWTVALVLPLAHVLWELNRTFWIGAWPGFGPSGPPPDWYLVIARANDSTGWVVAGAALGALPVGRLLARRGTGTVTLARLAGAVAAAAVGVNVLATVAITVATAHLDVGRLPMSPPVVAATAVSLLIMGRLAVLARRCLVFAPV</sequence>
<organism evidence="2 3">
    <name type="scientific">Saccharothrix espanaensis (strain ATCC 51144 / DSM 44229 / JCM 9112 / NBRC 15066 / NRRL 15764)</name>
    <dbReference type="NCBI Taxonomy" id="1179773"/>
    <lineage>
        <taxon>Bacteria</taxon>
        <taxon>Bacillati</taxon>
        <taxon>Actinomycetota</taxon>
        <taxon>Actinomycetes</taxon>
        <taxon>Pseudonocardiales</taxon>
        <taxon>Pseudonocardiaceae</taxon>
        <taxon>Saccharothrix</taxon>
    </lineage>
</organism>
<gene>
    <name evidence="2" type="ordered locus">BN6_08650</name>
</gene>
<dbReference type="AlphaFoldDB" id="K0JTP9"/>
<dbReference type="PATRIC" id="fig|1179773.3.peg.870"/>
<feature type="transmembrane region" description="Helical" evidence="1">
    <location>
        <begin position="200"/>
        <end position="218"/>
    </location>
</feature>
<dbReference type="Proteomes" id="UP000006281">
    <property type="component" value="Chromosome"/>
</dbReference>
<dbReference type="EMBL" id="HE804045">
    <property type="protein sequence ID" value="CCH28194.1"/>
    <property type="molecule type" value="Genomic_DNA"/>
</dbReference>
<dbReference type="RefSeq" id="WP_015098308.1">
    <property type="nucleotide sequence ID" value="NC_019673.1"/>
</dbReference>
<keyword evidence="3" id="KW-1185">Reference proteome</keyword>
<dbReference type="InterPro" id="IPR047928">
    <property type="entry name" value="Perm_prefix_1"/>
</dbReference>
<feature type="transmembrane region" description="Helical" evidence="1">
    <location>
        <begin position="131"/>
        <end position="151"/>
    </location>
</feature>
<accession>K0JTP9</accession>
<proteinExistence type="predicted"/>
<dbReference type="NCBIfam" id="NF038403">
    <property type="entry name" value="perm_prefix_1"/>
    <property type="match status" value="1"/>
</dbReference>
<name>K0JTP9_SACES</name>
<reference evidence="2 3" key="1">
    <citation type="journal article" date="2012" name="BMC Genomics">
        <title>Complete genome sequence of Saccharothrix espanaensis DSM 44229T and comparison to the other completely sequenced Pseudonocardiaceae.</title>
        <authorList>
            <person name="Strobel T."/>
            <person name="Al-Dilaimi A."/>
            <person name="Blom J."/>
            <person name="Gessner A."/>
            <person name="Kalinowski J."/>
            <person name="Luzhetska M."/>
            <person name="Puhler A."/>
            <person name="Szczepanowski R."/>
            <person name="Bechthold A."/>
            <person name="Ruckert C."/>
        </authorList>
    </citation>
    <scope>NUCLEOTIDE SEQUENCE [LARGE SCALE GENOMIC DNA]</scope>
    <source>
        <strain evidence="3">ATCC 51144 / DSM 44229 / JCM 9112 / NBRC 15066 / NRRL 15764</strain>
    </source>
</reference>
<dbReference type="BioCyc" id="SESP1179773:BN6_RS04265-MONOMER"/>
<dbReference type="STRING" id="1179773.BN6_08650"/>
<dbReference type="eggNOG" id="ENOG5033RS6">
    <property type="taxonomic scope" value="Bacteria"/>
</dbReference>
<dbReference type="Pfam" id="PF22564">
    <property type="entry name" value="HAAS"/>
    <property type="match status" value="1"/>
</dbReference>
<dbReference type="KEGG" id="sesp:BN6_08650"/>
<evidence type="ECO:0000313" key="2">
    <source>
        <dbReference type="EMBL" id="CCH28194.1"/>
    </source>
</evidence>
<evidence type="ECO:0000313" key="3">
    <source>
        <dbReference type="Proteomes" id="UP000006281"/>
    </source>
</evidence>
<keyword evidence="1" id="KW-0472">Membrane</keyword>
<dbReference type="OrthoDB" id="5187995at2"/>
<evidence type="ECO:0000256" key="1">
    <source>
        <dbReference type="SAM" id="Phobius"/>
    </source>
</evidence>
<keyword evidence="1" id="KW-0812">Transmembrane</keyword>
<protein>
    <submittedName>
        <fullName evidence="2">Putative membrane protein</fullName>
    </submittedName>
</protein>
<keyword evidence="1" id="KW-1133">Transmembrane helix</keyword>
<feature type="transmembrane region" description="Helical" evidence="1">
    <location>
        <begin position="74"/>
        <end position="98"/>
    </location>
</feature>
<feature type="transmembrane region" description="Helical" evidence="1">
    <location>
        <begin position="163"/>
        <end position="188"/>
    </location>
</feature>
<dbReference type="HOGENOM" id="CLU_1275498_0_0_11"/>